<comment type="caution">
    <text evidence="2">The sequence shown here is derived from an EMBL/GenBank/DDBJ whole genome shotgun (WGS) entry which is preliminary data.</text>
</comment>
<accession>A0A5R9A6D1</accession>
<keyword evidence="1" id="KW-1133">Transmembrane helix</keyword>
<dbReference type="RefSeq" id="WP_138170668.1">
    <property type="nucleotide sequence ID" value="NZ_VAWA01000012.1"/>
</dbReference>
<keyword evidence="3" id="KW-1185">Reference proteome</keyword>
<organism evidence="2 3">
    <name type="scientific">Nesterenkonia sphaerica</name>
    <dbReference type="NCBI Taxonomy" id="1804988"/>
    <lineage>
        <taxon>Bacteria</taxon>
        <taxon>Bacillati</taxon>
        <taxon>Actinomycetota</taxon>
        <taxon>Actinomycetes</taxon>
        <taxon>Micrococcales</taxon>
        <taxon>Micrococcaceae</taxon>
        <taxon>Nesterenkonia</taxon>
    </lineage>
</organism>
<dbReference type="InterPro" id="IPR025495">
    <property type="entry name" value="DUF4386"/>
</dbReference>
<evidence type="ECO:0000256" key="1">
    <source>
        <dbReference type="SAM" id="Phobius"/>
    </source>
</evidence>
<dbReference type="OrthoDB" id="1160166at2"/>
<gene>
    <name evidence="2" type="ORF">FEF27_09745</name>
</gene>
<feature type="transmembrane region" description="Helical" evidence="1">
    <location>
        <begin position="94"/>
        <end position="115"/>
    </location>
</feature>
<feature type="transmembrane region" description="Helical" evidence="1">
    <location>
        <begin position="60"/>
        <end position="82"/>
    </location>
</feature>
<proteinExistence type="predicted"/>
<dbReference type="EMBL" id="VAWA01000012">
    <property type="protein sequence ID" value="TLP74233.1"/>
    <property type="molecule type" value="Genomic_DNA"/>
</dbReference>
<evidence type="ECO:0000313" key="3">
    <source>
        <dbReference type="Proteomes" id="UP000306544"/>
    </source>
</evidence>
<sequence length="236" mass="24870">MLHRRSAPPADPHLARAAGVWYLALILTGVAGYLVIRPQLYDTEDPAMTLQQLIANDTLARVGIALELAIVVTQAAVALWLFRLFRQVNAVADGAVFAFGLTNAVVILASAATLATAHTVAGQQELAPAGDAAATVQLAYTVSAHLWGVGSVFFGLWLIPLGLLVLHSGWMPRTLGWFLLIGGVGYTLSAFASPLLPGLEVAGEVLTLPAVIGEFWLVGYMLTRGVRRVAEPAAAP</sequence>
<reference evidence="2 3" key="1">
    <citation type="submission" date="2019-05" db="EMBL/GenBank/DDBJ databases">
        <title>Nesterenkonia sp. GY239, isolated from the Southern Atlantic Ocean.</title>
        <authorList>
            <person name="Zhang G."/>
        </authorList>
    </citation>
    <scope>NUCLEOTIDE SEQUENCE [LARGE SCALE GENOMIC DNA]</scope>
    <source>
        <strain evidence="2 3">GY239</strain>
    </source>
</reference>
<feature type="transmembrane region" description="Helical" evidence="1">
    <location>
        <begin position="20"/>
        <end position="40"/>
    </location>
</feature>
<dbReference type="Pfam" id="PF14329">
    <property type="entry name" value="DUF4386"/>
    <property type="match status" value="1"/>
</dbReference>
<dbReference type="AlphaFoldDB" id="A0A5R9A6D1"/>
<evidence type="ECO:0000313" key="2">
    <source>
        <dbReference type="EMBL" id="TLP74233.1"/>
    </source>
</evidence>
<feature type="transmembrane region" description="Helical" evidence="1">
    <location>
        <begin position="146"/>
        <end position="166"/>
    </location>
</feature>
<feature type="transmembrane region" description="Helical" evidence="1">
    <location>
        <begin position="201"/>
        <end position="222"/>
    </location>
</feature>
<keyword evidence="1" id="KW-0812">Transmembrane</keyword>
<protein>
    <submittedName>
        <fullName evidence="2">DUF4386 domain-containing protein</fullName>
    </submittedName>
</protein>
<name>A0A5R9A6D1_9MICC</name>
<keyword evidence="1" id="KW-0472">Membrane</keyword>
<dbReference type="Proteomes" id="UP000306544">
    <property type="component" value="Unassembled WGS sequence"/>
</dbReference>
<feature type="transmembrane region" description="Helical" evidence="1">
    <location>
        <begin position="175"/>
        <end position="195"/>
    </location>
</feature>